<evidence type="ECO:0000313" key="2">
    <source>
        <dbReference type="EMBL" id="GBP68085.1"/>
    </source>
</evidence>
<reference evidence="2 3" key="1">
    <citation type="journal article" date="2019" name="Commun. Biol.">
        <title>The bagworm genome reveals a unique fibroin gene that provides high tensile strength.</title>
        <authorList>
            <person name="Kono N."/>
            <person name="Nakamura H."/>
            <person name="Ohtoshi R."/>
            <person name="Tomita M."/>
            <person name="Numata K."/>
            <person name="Arakawa K."/>
        </authorList>
    </citation>
    <scope>NUCLEOTIDE SEQUENCE [LARGE SCALE GENOMIC DNA]</scope>
</reference>
<dbReference type="PANTHER" id="PTHR46669:SF1">
    <property type="entry name" value="LEUCINE-RICH PPR MOTIF-CONTAINING PROTEIN, MITOCHONDRIAL"/>
    <property type="match status" value="1"/>
</dbReference>
<feature type="repeat" description="PPR" evidence="1">
    <location>
        <begin position="31"/>
        <end position="65"/>
    </location>
</feature>
<keyword evidence="3" id="KW-1185">Reference proteome</keyword>
<dbReference type="AlphaFoldDB" id="A0A4C1Y110"/>
<dbReference type="GO" id="GO:0003730">
    <property type="term" value="F:mRNA 3'-UTR binding"/>
    <property type="evidence" value="ECO:0007669"/>
    <property type="project" value="TreeGrafter"/>
</dbReference>
<organism evidence="2 3">
    <name type="scientific">Eumeta variegata</name>
    <name type="common">Bagworm moth</name>
    <name type="synonym">Eumeta japonica</name>
    <dbReference type="NCBI Taxonomy" id="151549"/>
    <lineage>
        <taxon>Eukaryota</taxon>
        <taxon>Metazoa</taxon>
        <taxon>Ecdysozoa</taxon>
        <taxon>Arthropoda</taxon>
        <taxon>Hexapoda</taxon>
        <taxon>Insecta</taxon>
        <taxon>Pterygota</taxon>
        <taxon>Neoptera</taxon>
        <taxon>Endopterygota</taxon>
        <taxon>Lepidoptera</taxon>
        <taxon>Glossata</taxon>
        <taxon>Ditrysia</taxon>
        <taxon>Tineoidea</taxon>
        <taxon>Psychidae</taxon>
        <taxon>Oiketicinae</taxon>
        <taxon>Eumeta</taxon>
    </lineage>
</organism>
<name>A0A4C1Y110_EUMVA</name>
<dbReference type="GO" id="GO:0005634">
    <property type="term" value="C:nucleus"/>
    <property type="evidence" value="ECO:0007669"/>
    <property type="project" value="TreeGrafter"/>
</dbReference>
<gene>
    <name evidence="2" type="primary">LRPPRC</name>
    <name evidence="2" type="ORF">EVAR_45373_1</name>
</gene>
<dbReference type="EMBL" id="BGZK01001000">
    <property type="protein sequence ID" value="GBP68085.1"/>
    <property type="molecule type" value="Genomic_DNA"/>
</dbReference>
<sequence>MRQCERFADEKKVDVIELIAKCTKDLRHIATEELYDLVLDVYQRNDDCDNALALWYKMQEADVVPSKKFVQNICSMLKANNKNLPLELISLLDKETRSKILNQ</sequence>
<dbReference type="PROSITE" id="PS51375">
    <property type="entry name" value="PPR"/>
    <property type="match status" value="1"/>
</dbReference>
<dbReference type="OrthoDB" id="767661at2759"/>
<accession>A0A4C1Y110</accession>
<comment type="caution">
    <text evidence="2">The sequence shown here is derived from an EMBL/GenBank/DDBJ whole genome shotgun (WGS) entry which is preliminary data.</text>
</comment>
<proteinExistence type="predicted"/>
<dbReference type="STRING" id="151549.A0A4C1Y110"/>
<dbReference type="Proteomes" id="UP000299102">
    <property type="component" value="Unassembled WGS sequence"/>
</dbReference>
<evidence type="ECO:0000256" key="1">
    <source>
        <dbReference type="PROSITE-ProRule" id="PRU00708"/>
    </source>
</evidence>
<dbReference type="InterPro" id="IPR002885">
    <property type="entry name" value="PPR_rpt"/>
</dbReference>
<dbReference type="GO" id="GO:0005739">
    <property type="term" value="C:mitochondrion"/>
    <property type="evidence" value="ECO:0007669"/>
    <property type="project" value="TreeGrafter"/>
</dbReference>
<dbReference type="PANTHER" id="PTHR46669">
    <property type="entry name" value="LEUCINE-RICH PPR MOTIF-CONTAINING PROTEIN, MITOCHONDRIAL"/>
    <property type="match status" value="1"/>
</dbReference>
<dbReference type="GO" id="GO:0070129">
    <property type="term" value="P:regulation of mitochondrial translation"/>
    <property type="evidence" value="ECO:0007669"/>
    <property type="project" value="TreeGrafter"/>
</dbReference>
<evidence type="ECO:0000313" key="3">
    <source>
        <dbReference type="Proteomes" id="UP000299102"/>
    </source>
</evidence>
<dbReference type="InterPro" id="IPR033490">
    <property type="entry name" value="LRP130"/>
</dbReference>
<protein>
    <submittedName>
        <fullName evidence="2">Leucine-rich PPR motif-containing protein, mitochondrial</fullName>
    </submittedName>
</protein>